<dbReference type="FunFam" id="3.30.420.40:FF:000028">
    <property type="entry name" value="heat shock 70 kDa protein-like"/>
    <property type="match status" value="1"/>
</dbReference>
<dbReference type="Gene3D" id="3.30.420.40">
    <property type="match status" value="1"/>
</dbReference>
<evidence type="ECO:0000313" key="4">
    <source>
        <dbReference type="EMBL" id="MCH86086.1"/>
    </source>
</evidence>
<evidence type="ECO:0000313" key="5">
    <source>
        <dbReference type="Proteomes" id="UP000265520"/>
    </source>
</evidence>
<organism evidence="4 5">
    <name type="scientific">Trifolium medium</name>
    <dbReference type="NCBI Taxonomy" id="97028"/>
    <lineage>
        <taxon>Eukaryota</taxon>
        <taxon>Viridiplantae</taxon>
        <taxon>Streptophyta</taxon>
        <taxon>Embryophyta</taxon>
        <taxon>Tracheophyta</taxon>
        <taxon>Spermatophyta</taxon>
        <taxon>Magnoliopsida</taxon>
        <taxon>eudicotyledons</taxon>
        <taxon>Gunneridae</taxon>
        <taxon>Pentapetalae</taxon>
        <taxon>rosids</taxon>
        <taxon>fabids</taxon>
        <taxon>Fabales</taxon>
        <taxon>Fabaceae</taxon>
        <taxon>Papilionoideae</taxon>
        <taxon>50 kb inversion clade</taxon>
        <taxon>NPAAA clade</taxon>
        <taxon>Hologalegina</taxon>
        <taxon>IRL clade</taxon>
        <taxon>Trifolieae</taxon>
        <taxon>Trifolium</taxon>
    </lineage>
</organism>
<evidence type="ECO:0000256" key="3">
    <source>
        <dbReference type="ARBA" id="ARBA00022840"/>
    </source>
</evidence>
<dbReference type="EMBL" id="LXQA010009706">
    <property type="protein sequence ID" value="MCH86086.1"/>
    <property type="molecule type" value="Genomic_DNA"/>
</dbReference>
<dbReference type="Proteomes" id="UP000265520">
    <property type="component" value="Unassembled WGS sequence"/>
</dbReference>
<dbReference type="InterPro" id="IPR013126">
    <property type="entry name" value="Hsp_70_fam"/>
</dbReference>
<comment type="similarity">
    <text evidence="1">Belongs to the heat shock protein 70 family.</text>
</comment>
<name>A0A392MF21_9FABA</name>
<evidence type="ECO:0000256" key="1">
    <source>
        <dbReference type="ARBA" id="ARBA00007381"/>
    </source>
</evidence>
<proteinExistence type="inferred from homology"/>
<dbReference type="GO" id="GO:0030968">
    <property type="term" value="P:endoplasmic reticulum unfolded protein response"/>
    <property type="evidence" value="ECO:0007669"/>
    <property type="project" value="TreeGrafter"/>
</dbReference>
<dbReference type="Pfam" id="PF00012">
    <property type="entry name" value="HSP70"/>
    <property type="match status" value="1"/>
</dbReference>
<sequence length="97" mass="10970">LISFWVRSCEGVQDAFDYNSEEKLLQPQEIYAMILQKLKNMVEDFLGTTVVDAVVSVPTSFNMVPHQTIREAEMISGLNVLRLINDPTATALNYMCI</sequence>
<dbReference type="SUPFAM" id="SSF53067">
    <property type="entry name" value="Actin-like ATPase domain"/>
    <property type="match status" value="1"/>
</dbReference>
<keyword evidence="2" id="KW-0547">Nucleotide-binding</keyword>
<evidence type="ECO:0000256" key="2">
    <source>
        <dbReference type="ARBA" id="ARBA00022741"/>
    </source>
</evidence>
<accession>A0A392MF21</accession>
<dbReference type="AlphaFoldDB" id="A0A392MF21"/>
<dbReference type="GO" id="GO:0005524">
    <property type="term" value="F:ATP binding"/>
    <property type="evidence" value="ECO:0007669"/>
    <property type="project" value="UniProtKB-KW"/>
</dbReference>
<dbReference type="InterPro" id="IPR043129">
    <property type="entry name" value="ATPase_NBD"/>
</dbReference>
<comment type="caution">
    <text evidence="4">The sequence shown here is derived from an EMBL/GenBank/DDBJ whole genome shotgun (WGS) entry which is preliminary data.</text>
</comment>
<reference evidence="4 5" key="1">
    <citation type="journal article" date="2018" name="Front. Plant Sci.">
        <title>Red Clover (Trifolium pratense) and Zigzag Clover (T. medium) - A Picture of Genomic Similarities and Differences.</title>
        <authorList>
            <person name="Dluhosova J."/>
            <person name="Istvanek J."/>
            <person name="Nedelnik J."/>
            <person name="Repkova J."/>
        </authorList>
    </citation>
    <scope>NUCLEOTIDE SEQUENCE [LARGE SCALE GENOMIC DNA]</scope>
    <source>
        <strain evidence="5">cv. 10/8</strain>
        <tissue evidence="4">Leaf</tissue>
    </source>
</reference>
<protein>
    <submittedName>
        <fullName evidence="4">Heat-shock protein</fullName>
    </submittedName>
</protein>
<gene>
    <name evidence="4" type="ORF">A2U01_0006940</name>
</gene>
<dbReference type="GO" id="GO:0140662">
    <property type="term" value="F:ATP-dependent protein folding chaperone"/>
    <property type="evidence" value="ECO:0007669"/>
    <property type="project" value="InterPro"/>
</dbReference>
<dbReference type="PANTHER" id="PTHR45639">
    <property type="entry name" value="HSC70CB, ISOFORM G-RELATED"/>
    <property type="match status" value="1"/>
</dbReference>
<keyword evidence="5" id="KW-1185">Reference proteome</keyword>
<feature type="non-terminal residue" evidence="4">
    <location>
        <position position="1"/>
    </location>
</feature>
<keyword evidence="3" id="KW-0067">ATP-binding</keyword>
<dbReference type="GO" id="GO:0034663">
    <property type="term" value="C:endoplasmic reticulum chaperone complex"/>
    <property type="evidence" value="ECO:0007669"/>
    <property type="project" value="TreeGrafter"/>
</dbReference>
<dbReference type="PANTHER" id="PTHR45639:SF34">
    <property type="entry name" value="CHAPERONE PROTEIN DNAK"/>
    <property type="match status" value="1"/>
</dbReference>